<dbReference type="AlphaFoldDB" id="A0A0V1KFC2"/>
<proteinExistence type="predicted"/>
<protein>
    <submittedName>
        <fullName evidence="2">Uncharacterized protein</fullName>
    </submittedName>
</protein>
<feature type="transmembrane region" description="Helical" evidence="1">
    <location>
        <begin position="7"/>
        <end position="29"/>
    </location>
</feature>
<reference evidence="2 3" key="1">
    <citation type="submission" date="2015-05" db="EMBL/GenBank/DDBJ databases">
        <title>Evolution of Trichinella species and genotypes.</title>
        <authorList>
            <person name="Korhonen P.K."/>
            <person name="Edoardo P."/>
            <person name="Giuseppe L.R."/>
            <person name="Gasser R.B."/>
        </authorList>
    </citation>
    <scope>NUCLEOTIDE SEQUENCE [LARGE SCALE GENOMIC DNA]</scope>
    <source>
        <strain evidence="2">ISS10</strain>
    </source>
</reference>
<sequence>MSSICRWRVFMTLILPELYCLSFLSHWIAGA</sequence>
<comment type="caution">
    <text evidence="2">The sequence shown here is derived from an EMBL/GenBank/DDBJ whole genome shotgun (WGS) entry which is preliminary data.</text>
</comment>
<accession>A0A0V1KFC2</accession>
<evidence type="ECO:0000256" key="1">
    <source>
        <dbReference type="SAM" id="Phobius"/>
    </source>
</evidence>
<gene>
    <name evidence="2" type="ORF">T02_14068</name>
</gene>
<evidence type="ECO:0000313" key="3">
    <source>
        <dbReference type="Proteomes" id="UP000054721"/>
    </source>
</evidence>
<keyword evidence="1" id="KW-1133">Transmembrane helix</keyword>
<organism evidence="2 3">
    <name type="scientific">Trichinella nativa</name>
    <dbReference type="NCBI Taxonomy" id="6335"/>
    <lineage>
        <taxon>Eukaryota</taxon>
        <taxon>Metazoa</taxon>
        <taxon>Ecdysozoa</taxon>
        <taxon>Nematoda</taxon>
        <taxon>Enoplea</taxon>
        <taxon>Dorylaimia</taxon>
        <taxon>Trichinellida</taxon>
        <taxon>Trichinellidae</taxon>
        <taxon>Trichinella</taxon>
    </lineage>
</organism>
<name>A0A0V1KFC2_9BILA</name>
<keyword evidence="1" id="KW-0812">Transmembrane</keyword>
<keyword evidence="3" id="KW-1185">Reference proteome</keyword>
<evidence type="ECO:0000313" key="2">
    <source>
        <dbReference type="EMBL" id="KRZ45949.1"/>
    </source>
</evidence>
<dbReference type="EMBL" id="JYDW01003471">
    <property type="protein sequence ID" value="KRZ45949.1"/>
    <property type="molecule type" value="Genomic_DNA"/>
</dbReference>
<dbReference type="Proteomes" id="UP000054721">
    <property type="component" value="Unassembled WGS sequence"/>
</dbReference>
<keyword evidence="1" id="KW-0472">Membrane</keyword>